<keyword evidence="8" id="KW-1185">Reference proteome</keyword>
<dbReference type="PANTHER" id="PTHR11863">
    <property type="entry name" value="STEROL DESATURASE"/>
    <property type="match status" value="1"/>
</dbReference>
<evidence type="ECO:0000256" key="5">
    <source>
        <dbReference type="SAM" id="Phobius"/>
    </source>
</evidence>
<accession>A0A6V8MPN6</accession>
<comment type="caution">
    <text evidence="7">The sequence shown here is derived from an EMBL/GenBank/DDBJ whole genome shotgun (WGS) entry which is preliminary data.</text>
</comment>
<comment type="subcellular location">
    <subcellularLocation>
        <location evidence="1">Membrane</location>
    </subcellularLocation>
</comment>
<organism evidence="7 8">
    <name type="scientific">Geomonas silvestris</name>
    <dbReference type="NCBI Taxonomy" id="2740184"/>
    <lineage>
        <taxon>Bacteria</taxon>
        <taxon>Pseudomonadati</taxon>
        <taxon>Thermodesulfobacteriota</taxon>
        <taxon>Desulfuromonadia</taxon>
        <taxon>Geobacterales</taxon>
        <taxon>Geobacteraceae</taxon>
        <taxon>Geomonas</taxon>
    </lineage>
</organism>
<proteinExistence type="predicted"/>
<keyword evidence="3 5" id="KW-1133">Transmembrane helix</keyword>
<evidence type="ECO:0000313" key="8">
    <source>
        <dbReference type="Proteomes" id="UP000556026"/>
    </source>
</evidence>
<dbReference type="InterPro" id="IPR006694">
    <property type="entry name" value="Fatty_acid_hydroxylase"/>
</dbReference>
<evidence type="ECO:0000256" key="1">
    <source>
        <dbReference type="ARBA" id="ARBA00004370"/>
    </source>
</evidence>
<name>A0A6V8MPN6_9BACT</name>
<feature type="domain" description="Fatty acid hydroxylase" evidence="6">
    <location>
        <begin position="96"/>
        <end position="233"/>
    </location>
</feature>
<dbReference type="GO" id="GO:0005506">
    <property type="term" value="F:iron ion binding"/>
    <property type="evidence" value="ECO:0007669"/>
    <property type="project" value="InterPro"/>
</dbReference>
<dbReference type="InterPro" id="IPR050307">
    <property type="entry name" value="Sterol_Desaturase_Related"/>
</dbReference>
<reference evidence="8" key="1">
    <citation type="submission" date="2020-06" db="EMBL/GenBank/DDBJ databases">
        <title>Draft genomic sequence of Geomonas sp. Red330.</title>
        <authorList>
            <person name="Itoh H."/>
            <person name="Zhenxing X."/>
            <person name="Ushijima N."/>
            <person name="Masuda Y."/>
            <person name="Shiratori Y."/>
            <person name="Senoo K."/>
        </authorList>
    </citation>
    <scope>NUCLEOTIDE SEQUENCE [LARGE SCALE GENOMIC DNA]</scope>
    <source>
        <strain evidence="8">Red330</strain>
    </source>
</reference>
<evidence type="ECO:0000256" key="3">
    <source>
        <dbReference type="ARBA" id="ARBA00022989"/>
    </source>
</evidence>
<dbReference type="Pfam" id="PF04116">
    <property type="entry name" value="FA_hydroxylase"/>
    <property type="match status" value="1"/>
</dbReference>
<evidence type="ECO:0000256" key="4">
    <source>
        <dbReference type="ARBA" id="ARBA00023136"/>
    </source>
</evidence>
<feature type="transmembrane region" description="Helical" evidence="5">
    <location>
        <begin position="90"/>
        <end position="113"/>
    </location>
</feature>
<evidence type="ECO:0000313" key="7">
    <source>
        <dbReference type="EMBL" id="GFO61579.1"/>
    </source>
</evidence>
<evidence type="ECO:0000259" key="6">
    <source>
        <dbReference type="Pfam" id="PF04116"/>
    </source>
</evidence>
<dbReference type="GO" id="GO:0008610">
    <property type="term" value="P:lipid biosynthetic process"/>
    <property type="evidence" value="ECO:0007669"/>
    <property type="project" value="InterPro"/>
</dbReference>
<sequence length="289" mass="32639">MGSRSRTLSGELPSWLSKLLIVGTITAVALAELRRPLRVPRQSKLNRDRRNLVVALLAAGTVALAERPVVGPLARRVQRHNLGLLKLVRLPVTLEVLLAVLLLDYTLYIWHYLTHKVPFLWRFHLAHHVDLDLDASTALRFHPGELLLSVPWRAAQVRLLGIAPFSLALWQTLTLLEILFHHSNLRLPLGLERRLCRIIVTPRMHGIHHSIVRRETESNWSTILSWPDYLHGTLRLNVPQQAVTIGVASYQNAAELTLGKILLLPFQKMRSTRAPLRGPLAIPRNTLAG</sequence>
<dbReference type="RefSeq" id="WP_183356372.1">
    <property type="nucleotide sequence ID" value="NZ_BLXX01000016.1"/>
</dbReference>
<protein>
    <submittedName>
        <fullName evidence="7">Sterol desaturase</fullName>
    </submittedName>
</protein>
<keyword evidence="4 5" id="KW-0472">Membrane</keyword>
<dbReference type="Proteomes" id="UP000556026">
    <property type="component" value="Unassembled WGS sequence"/>
</dbReference>
<keyword evidence="2 5" id="KW-0812">Transmembrane</keyword>
<dbReference type="GO" id="GO:0016491">
    <property type="term" value="F:oxidoreductase activity"/>
    <property type="evidence" value="ECO:0007669"/>
    <property type="project" value="InterPro"/>
</dbReference>
<dbReference type="AlphaFoldDB" id="A0A6V8MPN6"/>
<evidence type="ECO:0000256" key="2">
    <source>
        <dbReference type="ARBA" id="ARBA00022692"/>
    </source>
</evidence>
<dbReference type="EMBL" id="BLXX01000016">
    <property type="protein sequence ID" value="GFO61579.1"/>
    <property type="molecule type" value="Genomic_DNA"/>
</dbReference>
<feature type="transmembrane region" description="Helical" evidence="5">
    <location>
        <begin position="12"/>
        <end position="31"/>
    </location>
</feature>
<gene>
    <name evidence="7" type="ORF">GMST_39040</name>
</gene>
<dbReference type="GO" id="GO:0016020">
    <property type="term" value="C:membrane"/>
    <property type="evidence" value="ECO:0007669"/>
    <property type="project" value="UniProtKB-SubCell"/>
</dbReference>
<feature type="transmembrane region" description="Helical" evidence="5">
    <location>
        <begin position="52"/>
        <end position="70"/>
    </location>
</feature>